<dbReference type="STRING" id="1617427.UZ20_WS6002000236"/>
<comment type="caution">
    <text evidence="1">The sequence shown here is derived from an EMBL/GenBank/DDBJ whole genome shotgun (WGS) entry which is preliminary data.</text>
</comment>
<dbReference type="EMBL" id="JYPD01000011">
    <property type="protein sequence ID" value="KXK09926.1"/>
    <property type="molecule type" value="Genomic_DNA"/>
</dbReference>
<organism evidence="1 2">
    <name type="scientific">candidate division WS6 bacterium OLB21</name>
    <dbReference type="NCBI Taxonomy" id="1617427"/>
    <lineage>
        <taxon>Bacteria</taxon>
        <taxon>Candidatus Dojkabacteria</taxon>
    </lineage>
</organism>
<proteinExistence type="predicted"/>
<dbReference type="Proteomes" id="UP000070449">
    <property type="component" value="Unassembled WGS sequence"/>
</dbReference>
<sequence length="124" mass="13338">MKRLRLRALNHSAAAKNAGKVVITRAVLDINPNIIVKDNGSQKGSLSASGRSPAKVVTEVASRGRNLTATASDIASFADAPLFNHLVSIIQQHDCVINNNTYKTGHANNYKETEWVVGCVKAKE</sequence>
<evidence type="ECO:0000313" key="1">
    <source>
        <dbReference type="EMBL" id="KXK09926.1"/>
    </source>
</evidence>
<accession>A0A136KKF8</accession>
<gene>
    <name evidence="1" type="ORF">UZ20_WS6002000236</name>
</gene>
<evidence type="ECO:0000313" key="2">
    <source>
        <dbReference type="Proteomes" id="UP000070449"/>
    </source>
</evidence>
<dbReference type="AlphaFoldDB" id="A0A136KKF8"/>
<protein>
    <submittedName>
        <fullName evidence="1">Uncharacterized protein</fullName>
    </submittedName>
</protein>
<name>A0A136KKF8_9BACT</name>
<reference evidence="1 2" key="1">
    <citation type="submission" date="2015-02" db="EMBL/GenBank/DDBJ databases">
        <title>Improved understanding of the partial-nitritation anammox process through 23 genomes representing the majority of the microbial community.</title>
        <authorList>
            <person name="Speth D.R."/>
            <person name="In T Zandt M."/>
            <person name="Guerrero Cruz S."/>
            <person name="Jetten M.S."/>
            <person name="Dutilh B.E."/>
        </authorList>
    </citation>
    <scope>NUCLEOTIDE SEQUENCE [LARGE SCALE GENOMIC DNA]</scope>
    <source>
        <strain evidence="1">OLB21</strain>
    </source>
</reference>